<reference evidence="2 3" key="1">
    <citation type="journal article" date="2017" name="Front. Microbiol.">
        <title>Comparative Genomic Analysis of the Class Epsilonproteobacteria and Proposed Reclassification to Epsilonbacteraeota (phyl. nov.).</title>
        <authorList>
            <person name="Waite D.W."/>
            <person name="Vanwonterghem I."/>
            <person name="Rinke C."/>
            <person name="Parks D.H."/>
            <person name="Zhang Y."/>
            <person name="Takai K."/>
            <person name="Sievert S.M."/>
            <person name="Simon J."/>
            <person name="Campbell B.J."/>
            <person name="Hanson T.E."/>
            <person name="Woyke T."/>
            <person name="Klotz M.G."/>
            <person name="Hugenholtz P."/>
        </authorList>
    </citation>
    <scope>NUCLEOTIDE SEQUENCE [LARGE SCALE GENOMIC DNA]</scope>
    <source>
        <strain evidence="2">UBA12443</strain>
    </source>
</reference>
<feature type="chain" id="PRO_5013783703" description="Lipoprotein" evidence="1">
    <location>
        <begin position="25"/>
        <end position="273"/>
    </location>
</feature>
<gene>
    <name evidence="2" type="ORF">CFH83_05725</name>
</gene>
<dbReference type="EMBL" id="DLUI01000080">
    <property type="protein sequence ID" value="DAB38478.1"/>
    <property type="molecule type" value="Genomic_DNA"/>
</dbReference>
<dbReference type="Proteomes" id="UP000228859">
    <property type="component" value="Unassembled WGS sequence"/>
</dbReference>
<accession>A0A2D3WDH6</accession>
<protein>
    <recommendedName>
        <fullName evidence="4">Lipoprotein</fullName>
    </recommendedName>
</protein>
<sequence length="273" mass="29677">MKRAKIKHALLLGALAAILGGCGSQPTPNVPKPCISAEQLNSYGYDHLEKVAKLLREDKKNIESFELFITTMKGTVDGYAQMLKSSVYISNVVRFLPIPYAGEVSNTTKLISKTLLNLGGAASALNRYKNSSDTFLAGFDKLNRADAKGSDISKLALYADTKLLSDAKNLENSLKDISESTAMMAATTQSISDALDATGSYTNQVTSFVGLSQPSVEEKSKVVQNRNSIAARMGQLNQKIGSLEKSEQLHRYNIAKARIYSELVLEIDTQSKK</sequence>
<organism evidence="2 3">
    <name type="scientific">Sulfuricurvum kujiense</name>
    <dbReference type="NCBI Taxonomy" id="148813"/>
    <lineage>
        <taxon>Bacteria</taxon>
        <taxon>Pseudomonadati</taxon>
        <taxon>Campylobacterota</taxon>
        <taxon>Epsilonproteobacteria</taxon>
        <taxon>Campylobacterales</taxon>
        <taxon>Sulfurimonadaceae</taxon>
        <taxon>Sulfuricurvum</taxon>
    </lineage>
</organism>
<dbReference type="PROSITE" id="PS51257">
    <property type="entry name" value="PROKAR_LIPOPROTEIN"/>
    <property type="match status" value="1"/>
</dbReference>
<evidence type="ECO:0008006" key="4">
    <source>
        <dbReference type="Google" id="ProtNLM"/>
    </source>
</evidence>
<name>A0A2D3WDH6_9BACT</name>
<feature type="signal peptide" evidence="1">
    <location>
        <begin position="1"/>
        <end position="24"/>
    </location>
</feature>
<comment type="caution">
    <text evidence="2">The sequence shown here is derived from an EMBL/GenBank/DDBJ whole genome shotgun (WGS) entry which is preliminary data.</text>
</comment>
<keyword evidence="1" id="KW-0732">Signal</keyword>
<evidence type="ECO:0000313" key="3">
    <source>
        <dbReference type="Proteomes" id="UP000228859"/>
    </source>
</evidence>
<dbReference type="RefSeq" id="WP_303662971.1">
    <property type="nucleotide sequence ID" value="NZ_DLUI01000080.1"/>
</dbReference>
<evidence type="ECO:0000256" key="1">
    <source>
        <dbReference type="SAM" id="SignalP"/>
    </source>
</evidence>
<evidence type="ECO:0000313" key="2">
    <source>
        <dbReference type="EMBL" id="DAB38478.1"/>
    </source>
</evidence>
<proteinExistence type="predicted"/>
<dbReference type="AlphaFoldDB" id="A0A2D3WDH6"/>